<dbReference type="EMBL" id="SFAP01000076">
    <property type="protein sequence ID" value="TRV26728.1"/>
    <property type="molecule type" value="Genomic_DNA"/>
</dbReference>
<evidence type="ECO:0000313" key="1">
    <source>
        <dbReference type="EMBL" id="TRV26728.1"/>
    </source>
</evidence>
<protein>
    <recommendedName>
        <fullName evidence="3">Jacalin-type lectin domain-containing protein</fullName>
    </recommendedName>
</protein>
<evidence type="ECO:0000313" key="2">
    <source>
        <dbReference type="Proteomes" id="UP000318616"/>
    </source>
</evidence>
<dbReference type="Proteomes" id="UP000318616">
    <property type="component" value="Unassembled WGS sequence"/>
</dbReference>
<gene>
    <name evidence="1" type="ORF">EWV88_06010</name>
</gene>
<reference evidence="1 2" key="1">
    <citation type="submission" date="2019-01" db="EMBL/GenBank/DDBJ databases">
        <title>Coherence of Microcystis species and biogeography revealed through population genomics.</title>
        <authorList>
            <person name="Perez-Carrascal O.M."/>
            <person name="Terrat Y."/>
            <person name="Giani A."/>
            <person name="Fortin N."/>
            <person name="Tromas N."/>
            <person name="Shapiro B.J."/>
        </authorList>
    </citation>
    <scope>NUCLEOTIDE SEQUENCE [LARGE SCALE GENOMIC DNA]</scope>
    <source>
        <strain evidence="1">Mw_MB_S_20031200_S109D</strain>
    </source>
</reference>
<name>A0A552M2N5_9CHRO</name>
<proteinExistence type="predicted"/>
<comment type="caution">
    <text evidence="1">The sequence shown here is derived from an EMBL/GenBank/DDBJ whole genome shotgun (WGS) entry which is preliminary data.</text>
</comment>
<accession>A0A552M2N5</accession>
<evidence type="ECO:0008006" key="3">
    <source>
        <dbReference type="Google" id="ProtNLM"/>
    </source>
</evidence>
<dbReference type="AlphaFoldDB" id="A0A552M2N5"/>
<organism evidence="1 2">
    <name type="scientific">Microcystis wesenbergii Mw_MB_S_20031200_S109D</name>
    <dbReference type="NCBI Taxonomy" id="2486241"/>
    <lineage>
        <taxon>Bacteria</taxon>
        <taxon>Bacillati</taxon>
        <taxon>Cyanobacteriota</taxon>
        <taxon>Cyanophyceae</taxon>
        <taxon>Oscillatoriophycideae</taxon>
        <taxon>Chroococcales</taxon>
        <taxon>Microcystaceae</taxon>
        <taxon>Microcystis</taxon>
    </lineage>
</organism>
<sequence length="166" mass="17813">MTVVVNLVFFLSFGKYSLSDTTGQALGNNDVGRVLAIKCPDNSIVNLVTLDEQDNYGIIDIKFGCSGGQSTGWATGNPNRTRTYSASGGRFLSGFIVHGQDNYGVIDLQLISGQDTGGQIANNYNADRKVPIVCPGSQIIYGAIIYEQDNYGVIDIALLCRPLIPI</sequence>